<dbReference type="Gene3D" id="1.10.10.10">
    <property type="entry name" value="Winged helix-like DNA-binding domain superfamily/Winged helix DNA-binding domain"/>
    <property type="match status" value="1"/>
</dbReference>
<comment type="caution">
    <text evidence="10">The sequence shown here is derived from an EMBL/GenBank/DDBJ whole genome shotgun (WGS) entry which is preliminary data.</text>
</comment>
<evidence type="ECO:0000259" key="9">
    <source>
        <dbReference type="PROSITE" id="PS51755"/>
    </source>
</evidence>
<sequence length="249" mass="26695">MTIELRQPDREVAAGVHYGYSLADSHTRLLLAEPDPATAAQFMAAADHMGIRTDWCRDGAETLLAVGAEVPTVLILAAHTDNVDAARVVTTIRSRSDVPILVGAAKSGDESIVREVLAAGASAVVARPYDITTIAPFAGIAMHSLAEDSVFTAGPIRVNPSGYETRVGNREVQLTQRELELLVYLIKRRGHVASQSEISLAVWGHSAETNTVAVHVKRLREKLGSDAQHGQFIRTIRGAGYRLAPSLCA</sequence>
<evidence type="ECO:0000256" key="4">
    <source>
        <dbReference type="ARBA" id="ARBA00023125"/>
    </source>
</evidence>
<keyword evidence="1" id="KW-0597">Phosphoprotein</keyword>
<feature type="domain" description="Response regulatory" evidence="8">
    <location>
        <begin position="28"/>
        <end position="142"/>
    </location>
</feature>
<evidence type="ECO:0000313" key="10">
    <source>
        <dbReference type="EMBL" id="KAB2581519.1"/>
    </source>
</evidence>
<keyword evidence="3" id="KW-0805">Transcription regulation</keyword>
<dbReference type="InterPro" id="IPR016032">
    <property type="entry name" value="Sig_transdc_resp-reg_C-effctor"/>
</dbReference>
<evidence type="ECO:0000256" key="3">
    <source>
        <dbReference type="ARBA" id="ARBA00023015"/>
    </source>
</evidence>
<dbReference type="Pfam" id="PF00486">
    <property type="entry name" value="Trans_reg_C"/>
    <property type="match status" value="1"/>
</dbReference>
<dbReference type="Gene3D" id="3.40.50.2300">
    <property type="match status" value="1"/>
</dbReference>
<keyword evidence="5" id="KW-0804">Transcription</keyword>
<dbReference type="InterPro" id="IPR001867">
    <property type="entry name" value="OmpR/PhoB-type_DNA-bd"/>
</dbReference>
<dbReference type="EMBL" id="MRBO01000835">
    <property type="protein sequence ID" value="KAB2581519.1"/>
    <property type="molecule type" value="Genomic_DNA"/>
</dbReference>
<keyword evidence="2" id="KW-0902">Two-component regulatory system</keyword>
<evidence type="ECO:0000256" key="6">
    <source>
        <dbReference type="PROSITE-ProRule" id="PRU00169"/>
    </source>
</evidence>
<dbReference type="PROSITE" id="PS50110">
    <property type="entry name" value="RESPONSE_REGULATORY"/>
    <property type="match status" value="1"/>
</dbReference>
<evidence type="ECO:0000256" key="7">
    <source>
        <dbReference type="PROSITE-ProRule" id="PRU01091"/>
    </source>
</evidence>
<feature type="domain" description="OmpR/PhoB-type" evidence="9">
    <location>
        <begin position="148"/>
        <end position="245"/>
    </location>
</feature>
<evidence type="ECO:0000259" key="8">
    <source>
        <dbReference type="PROSITE" id="PS50110"/>
    </source>
</evidence>
<evidence type="ECO:0000313" key="11">
    <source>
        <dbReference type="Proteomes" id="UP000325576"/>
    </source>
</evidence>
<dbReference type="InterPro" id="IPR036388">
    <property type="entry name" value="WH-like_DNA-bd_sf"/>
</dbReference>
<gene>
    <name evidence="10" type="ORF">BS297_30425</name>
</gene>
<dbReference type="Proteomes" id="UP000325576">
    <property type="component" value="Unassembled WGS sequence"/>
</dbReference>
<comment type="caution">
    <text evidence="6">Lacks conserved residue(s) required for the propagation of feature annotation.</text>
</comment>
<dbReference type="InterPro" id="IPR001789">
    <property type="entry name" value="Sig_transdc_resp-reg_receiver"/>
</dbReference>
<accession>A0A5N5DTY9</accession>
<dbReference type="InterPro" id="IPR011006">
    <property type="entry name" value="CheY-like_superfamily"/>
</dbReference>
<protein>
    <submittedName>
        <fullName evidence="10">Two-component system response regulator</fullName>
    </submittedName>
</protein>
<dbReference type="GO" id="GO:0000156">
    <property type="term" value="F:phosphorelay response regulator activity"/>
    <property type="evidence" value="ECO:0007669"/>
    <property type="project" value="TreeGrafter"/>
</dbReference>
<dbReference type="PANTHER" id="PTHR48111">
    <property type="entry name" value="REGULATOR OF RPOS"/>
    <property type="match status" value="1"/>
</dbReference>
<dbReference type="GO" id="GO:0006355">
    <property type="term" value="P:regulation of DNA-templated transcription"/>
    <property type="evidence" value="ECO:0007669"/>
    <property type="project" value="InterPro"/>
</dbReference>
<evidence type="ECO:0000256" key="5">
    <source>
        <dbReference type="ARBA" id="ARBA00023163"/>
    </source>
</evidence>
<dbReference type="GO" id="GO:0032993">
    <property type="term" value="C:protein-DNA complex"/>
    <property type="evidence" value="ECO:0007669"/>
    <property type="project" value="TreeGrafter"/>
</dbReference>
<organism evidence="10 11">
    <name type="scientific">Rhodococcus erythropolis</name>
    <name type="common">Arthrobacter picolinophilus</name>
    <dbReference type="NCBI Taxonomy" id="1833"/>
    <lineage>
        <taxon>Bacteria</taxon>
        <taxon>Bacillati</taxon>
        <taxon>Actinomycetota</taxon>
        <taxon>Actinomycetes</taxon>
        <taxon>Mycobacteriales</taxon>
        <taxon>Nocardiaceae</taxon>
        <taxon>Rhodococcus</taxon>
        <taxon>Rhodococcus erythropolis group</taxon>
    </lineage>
</organism>
<dbReference type="InterPro" id="IPR039420">
    <property type="entry name" value="WalR-like"/>
</dbReference>
<name>A0A5N5DTY9_RHOER</name>
<reference evidence="10 11" key="1">
    <citation type="journal article" date="2017" name="Poromechanics V (2013)">
        <title>Genomic Characterization of the Arsenic-Tolerant Actinobacterium, &lt;i&gt;Rhodococcus erythropolis&lt;/i&gt; S43.</title>
        <authorList>
            <person name="Retamal-Morales G."/>
            <person name="Mehnert M."/>
            <person name="Schwabe R."/>
            <person name="Tischler D."/>
            <person name="Schloemann M."/>
            <person name="Levican G.J."/>
        </authorList>
    </citation>
    <scope>NUCLEOTIDE SEQUENCE [LARGE SCALE GENOMIC DNA]</scope>
    <source>
        <strain evidence="10 11">S43</strain>
    </source>
</reference>
<dbReference type="GO" id="GO:0005829">
    <property type="term" value="C:cytosol"/>
    <property type="evidence" value="ECO:0007669"/>
    <property type="project" value="TreeGrafter"/>
</dbReference>
<evidence type="ECO:0000256" key="1">
    <source>
        <dbReference type="ARBA" id="ARBA00022553"/>
    </source>
</evidence>
<dbReference type="GO" id="GO:0000976">
    <property type="term" value="F:transcription cis-regulatory region binding"/>
    <property type="evidence" value="ECO:0007669"/>
    <property type="project" value="TreeGrafter"/>
</dbReference>
<dbReference type="SMART" id="SM00862">
    <property type="entry name" value="Trans_reg_C"/>
    <property type="match status" value="1"/>
</dbReference>
<dbReference type="SUPFAM" id="SSF52172">
    <property type="entry name" value="CheY-like"/>
    <property type="match status" value="1"/>
</dbReference>
<feature type="DNA-binding region" description="OmpR/PhoB-type" evidence="7">
    <location>
        <begin position="148"/>
        <end position="245"/>
    </location>
</feature>
<dbReference type="CDD" id="cd00383">
    <property type="entry name" value="trans_reg_C"/>
    <property type="match status" value="1"/>
</dbReference>
<dbReference type="SUPFAM" id="SSF46894">
    <property type="entry name" value="C-terminal effector domain of the bipartite response regulators"/>
    <property type="match status" value="1"/>
</dbReference>
<dbReference type="PANTHER" id="PTHR48111:SF1">
    <property type="entry name" value="TWO-COMPONENT RESPONSE REGULATOR ORR33"/>
    <property type="match status" value="1"/>
</dbReference>
<proteinExistence type="predicted"/>
<dbReference type="PROSITE" id="PS51755">
    <property type="entry name" value="OMPR_PHOB"/>
    <property type="match status" value="1"/>
</dbReference>
<dbReference type="AlphaFoldDB" id="A0A5N5DTY9"/>
<evidence type="ECO:0000256" key="2">
    <source>
        <dbReference type="ARBA" id="ARBA00023012"/>
    </source>
</evidence>
<keyword evidence="4 7" id="KW-0238">DNA-binding</keyword>